<evidence type="ECO:0000313" key="2">
    <source>
        <dbReference type="Proteomes" id="UP001328107"/>
    </source>
</evidence>
<name>A0AAN4ZHL3_9BILA</name>
<protein>
    <submittedName>
        <fullName evidence="1">Uncharacterized protein</fullName>
    </submittedName>
</protein>
<gene>
    <name evidence="1" type="ORF">PMAYCL1PPCAC_09416</name>
</gene>
<keyword evidence="2" id="KW-1185">Reference proteome</keyword>
<evidence type="ECO:0000313" key="1">
    <source>
        <dbReference type="EMBL" id="GMR39221.1"/>
    </source>
</evidence>
<reference evidence="2" key="1">
    <citation type="submission" date="2022-10" db="EMBL/GenBank/DDBJ databases">
        <title>Genome assembly of Pristionchus species.</title>
        <authorList>
            <person name="Yoshida K."/>
            <person name="Sommer R.J."/>
        </authorList>
    </citation>
    <scope>NUCLEOTIDE SEQUENCE [LARGE SCALE GENOMIC DNA]</scope>
    <source>
        <strain evidence="2">RS5460</strain>
    </source>
</reference>
<dbReference type="AlphaFoldDB" id="A0AAN4ZHL3"/>
<organism evidence="1 2">
    <name type="scientific">Pristionchus mayeri</name>
    <dbReference type="NCBI Taxonomy" id="1317129"/>
    <lineage>
        <taxon>Eukaryota</taxon>
        <taxon>Metazoa</taxon>
        <taxon>Ecdysozoa</taxon>
        <taxon>Nematoda</taxon>
        <taxon>Chromadorea</taxon>
        <taxon>Rhabditida</taxon>
        <taxon>Rhabditina</taxon>
        <taxon>Diplogasteromorpha</taxon>
        <taxon>Diplogasteroidea</taxon>
        <taxon>Neodiplogasteridae</taxon>
        <taxon>Pristionchus</taxon>
    </lineage>
</organism>
<accession>A0AAN4ZHL3</accession>
<dbReference type="EMBL" id="BTRK01000002">
    <property type="protein sequence ID" value="GMR39221.1"/>
    <property type="molecule type" value="Genomic_DNA"/>
</dbReference>
<sequence length="112" mass="12613">MHLLSQIIVVLLSKLDNLSEHDPTYKDHLDVLHDTMRCVRALSNTFPGLAMFQRKENKFHYHIIEMLAVLTTKAFTIPESYASDGTPAGGPLETRIENWKGTLPTNHGGIRS</sequence>
<comment type="caution">
    <text evidence="1">The sequence shown here is derived from an EMBL/GenBank/DDBJ whole genome shotgun (WGS) entry which is preliminary data.</text>
</comment>
<dbReference type="Proteomes" id="UP001328107">
    <property type="component" value="Unassembled WGS sequence"/>
</dbReference>
<proteinExistence type="predicted"/>